<protein>
    <submittedName>
        <fullName evidence="6">N-acetylmuramoyl-L-alanine amidase family 2</fullName>
    </submittedName>
</protein>
<dbReference type="Gene3D" id="3.40.80.10">
    <property type="entry name" value="Peptidoglycan recognition protein-like"/>
    <property type="match status" value="1"/>
</dbReference>
<evidence type="ECO:0000259" key="5">
    <source>
        <dbReference type="SMART" id="SM00701"/>
    </source>
</evidence>
<dbReference type="eggNOG" id="COG0726">
    <property type="taxonomic scope" value="Bacteria"/>
</dbReference>
<evidence type="ECO:0000256" key="3">
    <source>
        <dbReference type="SAM" id="SignalP"/>
    </source>
</evidence>
<evidence type="ECO:0000313" key="7">
    <source>
        <dbReference type="Proteomes" id="UP000008460"/>
    </source>
</evidence>
<feature type="compositionally biased region" description="Basic and acidic residues" evidence="2">
    <location>
        <begin position="217"/>
        <end position="230"/>
    </location>
</feature>
<dbReference type="SUPFAM" id="SSF55846">
    <property type="entry name" value="N-acetylmuramoyl-L-alanine amidase-like"/>
    <property type="match status" value="1"/>
</dbReference>
<evidence type="ECO:0000313" key="6">
    <source>
        <dbReference type="EMBL" id="AEE46637.1"/>
    </source>
</evidence>
<dbReference type="InterPro" id="IPR015510">
    <property type="entry name" value="PGRP"/>
</dbReference>
<dbReference type="Proteomes" id="UP000008460">
    <property type="component" value="Chromosome"/>
</dbReference>
<dbReference type="SMART" id="SM00701">
    <property type="entry name" value="PGRP"/>
    <property type="match status" value="1"/>
</dbReference>
<dbReference type="InterPro" id="IPR036505">
    <property type="entry name" value="Amidase/PGRP_sf"/>
</dbReference>
<proteinExistence type="inferred from homology"/>
<dbReference type="GO" id="GO:0009253">
    <property type="term" value="P:peptidoglycan catabolic process"/>
    <property type="evidence" value="ECO:0007669"/>
    <property type="project" value="InterPro"/>
</dbReference>
<organism evidence="6 7">
    <name type="scientific">Cellulomonas fimi (strain ATCC 484 / DSM 20113 / JCM 1341 / CCUG 24087 / LMG 16345 / NBRC 15513 / NCIMB 8980 / NCTC 7547 / NRS-133)</name>
    <dbReference type="NCBI Taxonomy" id="590998"/>
    <lineage>
        <taxon>Bacteria</taxon>
        <taxon>Bacillati</taxon>
        <taxon>Actinomycetota</taxon>
        <taxon>Actinomycetes</taxon>
        <taxon>Micrococcales</taxon>
        <taxon>Cellulomonadaceae</taxon>
        <taxon>Cellulomonas</taxon>
    </lineage>
</organism>
<keyword evidence="3" id="KW-0732">Signal</keyword>
<dbReference type="InterPro" id="IPR006619">
    <property type="entry name" value="PGRP_domain_met/bac"/>
</dbReference>
<dbReference type="GO" id="GO:0008270">
    <property type="term" value="F:zinc ion binding"/>
    <property type="evidence" value="ECO:0007669"/>
    <property type="project" value="InterPro"/>
</dbReference>
<evidence type="ECO:0000256" key="2">
    <source>
        <dbReference type="SAM" id="MobiDB-lite"/>
    </source>
</evidence>
<feature type="region of interest" description="Disordered" evidence="2">
    <location>
        <begin position="213"/>
        <end position="246"/>
    </location>
</feature>
<dbReference type="STRING" id="590998.Celf_2512"/>
<feature type="compositionally biased region" description="Low complexity" evidence="2">
    <location>
        <begin position="232"/>
        <end position="246"/>
    </location>
</feature>
<dbReference type="KEGG" id="cfi:Celf_2512"/>
<dbReference type="HOGENOM" id="CLU_315158_0_0_11"/>
<evidence type="ECO:0000256" key="1">
    <source>
        <dbReference type="ARBA" id="ARBA00007553"/>
    </source>
</evidence>
<dbReference type="PANTHER" id="PTHR11022">
    <property type="entry name" value="PEPTIDOGLYCAN RECOGNITION PROTEIN"/>
    <property type="match status" value="1"/>
</dbReference>
<evidence type="ECO:0000259" key="4">
    <source>
        <dbReference type="SMART" id="SM00644"/>
    </source>
</evidence>
<dbReference type="eggNOG" id="COG5479">
    <property type="taxonomic scope" value="Bacteria"/>
</dbReference>
<comment type="similarity">
    <text evidence="1">Belongs to the N-acetylmuramoyl-L-alanine amidase 2 family.</text>
</comment>
<dbReference type="PANTHER" id="PTHR11022:SF41">
    <property type="entry name" value="PEPTIDOGLYCAN-RECOGNITION PROTEIN LC-RELATED"/>
    <property type="match status" value="1"/>
</dbReference>
<dbReference type="AlphaFoldDB" id="F4H531"/>
<dbReference type="Pfam" id="PF01510">
    <property type="entry name" value="Amidase_2"/>
    <property type="match status" value="1"/>
</dbReference>
<feature type="domain" description="N-acetylmuramoyl-L-alanine amidase" evidence="4">
    <location>
        <begin position="265"/>
        <end position="430"/>
    </location>
</feature>
<dbReference type="InterPro" id="IPR002502">
    <property type="entry name" value="Amidase_domain"/>
</dbReference>
<dbReference type="RefSeq" id="WP_013771663.1">
    <property type="nucleotide sequence ID" value="NC_015514.1"/>
</dbReference>
<feature type="domain" description="Peptidoglycan recognition protein family" evidence="5">
    <location>
        <begin position="254"/>
        <end position="404"/>
    </location>
</feature>
<dbReference type="GO" id="GO:0008745">
    <property type="term" value="F:N-acetylmuramoyl-L-alanine amidase activity"/>
    <property type="evidence" value="ECO:0007669"/>
    <property type="project" value="InterPro"/>
</dbReference>
<keyword evidence="7" id="KW-1185">Reference proteome</keyword>
<feature type="signal peptide" evidence="3">
    <location>
        <begin position="1"/>
        <end position="38"/>
    </location>
</feature>
<feature type="chain" id="PRO_5003310937" evidence="3">
    <location>
        <begin position="39"/>
        <end position="927"/>
    </location>
</feature>
<reference evidence="6 7" key="1">
    <citation type="submission" date="2011-04" db="EMBL/GenBank/DDBJ databases">
        <title>Complete sequence of Cellulomonas fimi ATCC 484.</title>
        <authorList>
            <consortium name="US DOE Joint Genome Institute"/>
            <person name="Lucas S."/>
            <person name="Han J."/>
            <person name="Lapidus A."/>
            <person name="Cheng J.-F."/>
            <person name="Goodwin L."/>
            <person name="Pitluck S."/>
            <person name="Peters L."/>
            <person name="Chertkov O."/>
            <person name="Detter J.C."/>
            <person name="Han C."/>
            <person name="Tapia R."/>
            <person name="Land M."/>
            <person name="Hauser L."/>
            <person name="Kyrpides N."/>
            <person name="Ivanova N."/>
            <person name="Ovchinnikova G."/>
            <person name="Pagani I."/>
            <person name="Mead D."/>
            <person name="Brumm P."/>
            <person name="Woyke T."/>
        </authorList>
    </citation>
    <scope>NUCLEOTIDE SEQUENCE [LARGE SCALE GENOMIC DNA]</scope>
    <source>
        <strain evidence="7">ATCC 484 / DSM 20113 / JCM 1341 / NBRC 15513 / NCIMB 8980 / NCTC 7547</strain>
    </source>
</reference>
<gene>
    <name evidence="6" type="ordered locus">Celf_2512</name>
</gene>
<dbReference type="EMBL" id="CP002666">
    <property type="protein sequence ID" value="AEE46637.1"/>
    <property type="molecule type" value="Genomic_DNA"/>
</dbReference>
<dbReference type="SMART" id="SM00644">
    <property type="entry name" value="Ami_2"/>
    <property type="match status" value="1"/>
</dbReference>
<feature type="region of interest" description="Disordered" evidence="2">
    <location>
        <begin position="151"/>
        <end position="172"/>
    </location>
</feature>
<dbReference type="CDD" id="cd06583">
    <property type="entry name" value="PGRP"/>
    <property type="match status" value="1"/>
</dbReference>
<name>F4H531_CELFA</name>
<sequence length="927" mass="94517">MTVRGRTGATTTVRGRAGAATTVAVVLGLGWLAPPATAAPPTSAAPVAVQGAAPVAGEAVPSAEDLVVDEVPVVVDDTTPAAATAVPEPELSDALPEAVVVEAGAQGAGERVESDAVPVDPYQTLGVTWPADAAAQDVEVQVRTRTDGDWSAWMPLESDGVTPDPGTAEAGREVRAGTEAVWIGGAQDVQVAFADGAQVPSDVRIALVGDPATDEAQDARGEDQASRSVERTASATTTGDATATAVTPTLVPAPGITWRSGWGAAPQLCAPDVASTLLATVVHHTAGPNTYSTIEEAKAQIRGDQQYHQQARGWCDIGYNFLVDKWGNIYEGRANSATEPVIGVHAGGFNTATLGISMLGDYSSVTPGANQQESVAWLIAWRMSQYHRDPASTIGYTTLGGENSRYPAGTWLALPVVIGHRDVAYTACPGERGYSTLGWLRTRARQIIGATFVNPSLSTTSATIGSSVTVQGGVNSTIAWTLQVVDQLTGYEVRRVTGVAGSSSGGPIATWDGRNATGGVVGPGTYRLTLSGTEQSTGGTVKPWSGTVTLSGSQNPPTEQPVPLVGDLGFVPVTPARLLDTRTTGGSLGPASRMDLDVTGSFGVPDNAKAVALNVTAVGTSQVTFVRVWPAGQPAPGSSTFNTDGRRTTNAGVVVGVGGGGKVSLYNNAGTTHLVVDVTGYFVEGAGTGSGYTPLATGARVLDTRSDGGRLTSDKTRAVQVAGREGIPSDARAVLVNVTSVMPAGQGNVIAYPSGGTVPTVASVNHLPGNNVSNRSIVPLGADGKVALALQGAAADVVLDVVGWFGPTGELTFTPIQPTRGWDTRAVAGGPLNQQEARDLSVAAANLPADAKVALVSLVATGTTAGMTFLTAWQPGSARPTASDLNGGAGRDVANLVAVPIGPDRGVRVYNDLGRTDVVMDVQGWFG</sequence>
<accession>F4H531</accession>